<proteinExistence type="predicted"/>
<sequence>MLLFACRGAPLGTPVLDDYSFLDRLTFQPPLDPFDSMGGAFYWRPLSRQLYFSLMGPWLLTAPRAVAALHVLLLVALYAAIFRSARRGFAAPVAAAIAAFPLVSEPARVLLGWPSAVQHLLAMLFAAAAIHEALAGRRVTAALAALAGVLSHESVALALPAFPLIAYFRTRRARAALEWVGASAAVGALWGAGYRIALAHGVRTPLGGGGIPFAAMGTVLVKALGAALNLEELAPETRLAVAWGYVALAVAAALLAARGRVRSALAARAPVMLGGIAWFALGTLPLAWIWPDWNAWRNVTPSLGLGAALTAALGAASPWLAGGLVVLRAAAVLAAPGAPQAAEIRVPQAITHVSFERLVRLQRIVDSTRAALASRYARLPHGGVVDFWVMPALSEVGYQGSRALRVWYRDSTLVWQSMPGRIDDAPPAAAYVGYNKSSRAPAVVLNPAALRGYARAEAALRAGRLAEADSLLGAALEAQRPLAQLFCALLAYRRARVAWELGDRARADSLNRQNFEWVGESPEYYVMEARVALAGGRRDQAARAVRRALAIKPGFPEAVALGRELAAGASPP</sequence>
<evidence type="ECO:0000313" key="3">
    <source>
        <dbReference type="Proteomes" id="UP000320184"/>
    </source>
</evidence>
<dbReference type="InterPro" id="IPR011990">
    <property type="entry name" value="TPR-like_helical_dom_sf"/>
</dbReference>
<feature type="transmembrane region" description="Helical" evidence="1">
    <location>
        <begin position="142"/>
        <end position="167"/>
    </location>
</feature>
<feature type="transmembrane region" description="Helical" evidence="1">
    <location>
        <begin position="110"/>
        <end position="130"/>
    </location>
</feature>
<organism evidence="2 3">
    <name type="scientific">Eiseniibacteriota bacterium</name>
    <dbReference type="NCBI Taxonomy" id="2212470"/>
    <lineage>
        <taxon>Bacteria</taxon>
        <taxon>Candidatus Eiseniibacteriota</taxon>
    </lineage>
</organism>
<reference evidence="2 3" key="1">
    <citation type="journal article" date="2019" name="Nat. Microbiol.">
        <title>Mediterranean grassland soil C-N compound turnover is dependent on rainfall and depth, and is mediated by genomically divergent microorganisms.</title>
        <authorList>
            <person name="Diamond S."/>
            <person name="Andeer P.F."/>
            <person name="Li Z."/>
            <person name="Crits-Christoph A."/>
            <person name="Burstein D."/>
            <person name="Anantharaman K."/>
            <person name="Lane K.R."/>
            <person name="Thomas B.C."/>
            <person name="Pan C."/>
            <person name="Northen T.R."/>
            <person name="Banfield J.F."/>
        </authorList>
    </citation>
    <scope>NUCLEOTIDE SEQUENCE [LARGE SCALE GENOMIC DNA]</scope>
    <source>
        <strain evidence="2">WS_3</strain>
    </source>
</reference>
<protein>
    <recommendedName>
        <fullName evidence="4">Tetratricopeptide repeat protein</fullName>
    </recommendedName>
</protein>
<dbReference type="Gene3D" id="1.25.40.10">
    <property type="entry name" value="Tetratricopeptide repeat domain"/>
    <property type="match status" value="1"/>
</dbReference>
<gene>
    <name evidence="2" type="ORF">E6K73_10520</name>
</gene>
<evidence type="ECO:0008006" key="4">
    <source>
        <dbReference type="Google" id="ProtNLM"/>
    </source>
</evidence>
<keyword evidence="1" id="KW-0812">Transmembrane</keyword>
<dbReference type="EMBL" id="VBOT01000127">
    <property type="protein sequence ID" value="TMQ49172.1"/>
    <property type="molecule type" value="Genomic_DNA"/>
</dbReference>
<feature type="transmembrane region" description="Helical" evidence="1">
    <location>
        <begin position="58"/>
        <end position="81"/>
    </location>
</feature>
<feature type="transmembrane region" description="Helical" evidence="1">
    <location>
        <begin position="179"/>
        <end position="198"/>
    </location>
</feature>
<keyword evidence="1" id="KW-0472">Membrane</keyword>
<evidence type="ECO:0000256" key="1">
    <source>
        <dbReference type="SAM" id="Phobius"/>
    </source>
</evidence>
<dbReference type="SUPFAM" id="SSF48452">
    <property type="entry name" value="TPR-like"/>
    <property type="match status" value="1"/>
</dbReference>
<keyword evidence="1" id="KW-1133">Transmembrane helix</keyword>
<feature type="transmembrane region" description="Helical" evidence="1">
    <location>
        <begin position="269"/>
        <end position="290"/>
    </location>
</feature>
<feature type="transmembrane region" description="Helical" evidence="1">
    <location>
        <begin position="88"/>
        <end position="104"/>
    </location>
</feature>
<feature type="transmembrane region" description="Helical" evidence="1">
    <location>
        <begin position="210"/>
        <end position="228"/>
    </location>
</feature>
<comment type="caution">
    <text evidence="2">The sequence shown here is derived from an EMBL/GenBank/DDBJ whole genome shotgun (WGS) entry which is preliminary data.</text>
</comment>
<evidence type="ECO:0000313" key="2">
    <source>
        <dbReference type="EMBL" id="TMQ49172.1"/>
    </source>
</evidence>
<feature type="transmembrane region" description="Helical" evidence="1">
    <location>
        <begin position="302"/>
        <end position="327"/>
    </location>
</feature>
<dbReference type="AlphaFoldDB" id="A0A538SCT4"/>
<dbReference type="Proteomes" id="UP000320184">
    <property type="component" value="Unassembled WGS sequence"/>
</dbReference>
<name>A0A538SCT4_UNCEI</name>
<feature type="transmembrane region" description="Helical" evidence="1">
    <location>
        <begin position="240"/>
        <end position="257"/>
    </location>
</feature>
<accession>A0A538SCT4</accession>